<dbReference type="GO" id="GO:0004467">
    <property type="term" value="F:long-chain fatty acid-CoA ligase activity"/>
    <property type="evidence" value="ECO:0007669"/>
    <property type="project" value="UniProtKB-EC"/>
</dbReference>
<feature type="domain" description="AMP-dependent synthetase/ligase" evidence="5">
    <location>
        <begin position="49"/>
        <end position="351"/>
    </location>
</feature>
<keyword evidence="3" id="KW-0547">Nucleotide-binding</keyword>
<dbReference type="SUPFAM" id="SSF56801">
    <property type="entry name" value="Acetyl-CoA synthetase-like"/>
    <property type="match status" value="1"/>
</dbReference>
<dbReference type="PANTHER" id="PTHR43107:SF15">
    <property type="entry name" value="FATTY ACID TRANSPORT PROTEIN 3, ISOFORM A"/>
    <property type="match status" value="1"/>
</dbReference>
<name>A0ABZ1Z3V9_9NOCA</name>
<organism evidence="7 8">
    <name type="scientific">Nocardia vinacea</name>
    <dbReference type="NCBI Taxonomy" id="96468"/>
    <lineage>
        <taxon>Bacteria</taxon>
        <taxon>Bacillati</taxon>
        <taxon>Actinomycetota</taxon>
        <taxon>Actinomycetes</taxon>
        <taxon>Mycobacteriales</taxon>
        <taxon>Nocardiaceae</taxon>
        <taxon>Nocardia</taxon>
    </lineage>
</organism>
<dbReference type="InterPro" id="IPR000873">
    <property type="entry name" value="AMP-dep_synth/lig_dom"/>
</dbReference>
<keyword evidence="4" id="KW-0067">ATP-binding</keyword>
<dbReference type="PROSITE" id="PS00455">
    <property type="entry name" value="AMP_BINDING"/>
    <property type="match status" value="1"/>
</dbReference>
<dbReference type="InterPro" id="IPR025110">
    <property type="entry name" value="AMP-bd_C"/>
</dbReference>
<comment type="similarity">
    <text evidence="1">Belongs to the ATP-dependent AMP-binding enzyme family.</text>
</comment>
<evidence type="ECO:0000256" key="3">
    <source>
        <dbReference type="ARBA" id="ARBA00022741"/>
    </source>
</evidence>
<dbReference type="Gene3D" id="3.40.50.12780">
    <property type="entry name" value="N-terminal domain of ligase-like"/>
    <property type="match status" value="1"/>
</dbReference>
<evidence type="ECO:0000256" key="1">
    <source>
        <dbReference type="ARBA" id="ARBA00006432"/>
    </source>
</evidence>
<dbReference type="Pfam" id="PF00501">
    <property type="entry name" value="AMP-binding"/>
    <property type="match status" value="1"/>
</dbReference>
<dbReference type="NCBIfam" id="NF006134">
    <property type="entry name" value="PRK08279.1"/>
    <property type="match status" value="1"/>
</dbReference>
<evidence type="ECO:0000313" key="7">
    <source>
        <dbReference type="EMBL" id="WUV48756.1"/>
    </source>
</evidence>
<dbReference type="InterPro" id="IPR042099">
    <property type="entry name" value="ANL_N_sf"/>
</dbReference>
<proteinExistence type="inferred from homology"/>
<protein>
    <submittedName>
        <fullName evidence="7">Long-chain-acyl-CoA synthetase</fullName>
        <ecNumber evidence="7">6.2.1.3</ecNumber>
    </submittedName>
</protein>
<feature type="domain" description="AMP-binding enzyme C-terminal" evidence="6">
    <location>
        <begin position="465"/>
        <end position="541"/>
    </location>
</feature>
<dbReference type="PANTHER" id="PTHR43107">
    <property type="entry name" value="LONG-CHAIN FATTY ACID TRANSPORT PROTEIN"/>
    <property type="match status" value="1"/>
</dbReference>
<accession>A0ABZ1Z3V9</accession>
<keyword evidence="2 7" id="KW-0436">Ligase</keyword>
<dbReference type="Pfam" id="PF13193">
    <property type="entry name" value="AMP-binding_C"/>
    <property type="match status" value="1"/>
</dbReference>
<dbReference type="Proteomes" id="UP001432062">
    <property type="component" value="Chromosome"/>
</dbReference>
<evidence type="ECO:0000259" key="5">
    <source>
        <dbReference type="Pfam" id="PF00501"/>
    </source>
</evidence>
<reference evidence="7" key="1">
    <citation type="submission" date="2022-10" db="EMBL/GenBank/DDBJ databases">
        <title>The complete genomes of actinobacterial strains from the NBC collection.</title>
        <authorList>
            <person name="Joergensen T.S."/>
            <person name="Alvarez Arevalo M."/>
            <person name="Sterndorff E.B."/>
            <person name="Faurdal D."/>
            <person name="Vuksanovic O."/>
            <person name="Mourched A.-S."/>
            <person name="Charusanti P."/>
            <person name="Shaw S."/>
            <person name="Blin K."/>
            <person name="Weber T."/>
        </authorList>
    </citation>
    <scope>NUCLEOTIDE SEQUENCE</scope>
    <source>
        <strain evidence="7">NBC_01482</strain>
    </source>
</reference>
<dbReference type="Gene3D" id="3.30.300.30">
    <property type="match status" value="1"/>
</dbReference>
<dbReference type="InterPro" id="IPR045851">
    <property type="entry name" value="AMP-bd_C_sf"/>
</dbReference>
<keyword evidence="8" id="KW-1185">Reference proteome</keyword>
<dbReference type="EMBL" id="CP109441">
    <property type="protein sequence ID" value="WUV48756.1"/>
    <property type="molecule type" value="Genomic_DNA"/>
</dbReference>
<dbReference type="InterPro" id="IPR020845">
    <property type="entry name" value="AMP-binding_CS"/>
</dbReference>
<gene>
    <name evidence="7" type="ORF">OG563_11505</name>
</gene>
<evidence type="ECO:0000259" key="6">
    <source>
        <dbReference type="Pfam" id="PF13193"/>
    </source>
</evidence>
<sequence length="589" mass="64168">MSTPARSKVSLFDIAKRLPLMAFDAPSMLRGALGMMVRPDDKSSVGLYFQRNAHRHPDRPFLKYEGETFSYGSANARVNRYARVLADRGVQRGDVVGVLMTNRPETLFVVLATVKLGATVGLLNHHQRDQVLAHSFGLLDSVLNVVGDECQAALDSLAEPLADVLFSQDLDKAAENADPADPLSCAQVTAKERAFLIFTSGTTGLPKASVMTHLRWSKSMSGLGGLGIRLRGNDTLYCCLPLYHNNALTVALSSVLAAGGAFALGRQFSASRFWDEIIREQATAFIYIGELCRYLVNQPLEPTDRQHRVRLAVGNGLRPELWDEFKSRFGIGRIVEFYGASEVNIAFVNAFGLDRTAGFGPLPYAIVEYDDATGKAKRDKDGRLRRVPVGGVGLLLAEVTDRSPADGYTDRAASEAKLVRDGFTDGDVWFDTGDLVRDQGWHHIAFVDRLGDTFRWKGENVATTEVEGVLADSDAISQAVVFGVDIPGTDGKAGMAAVTLYPDAPFDGRVLAELAYSRLPGYAVPLFIRVVAELEQTSTFKSRKVELRKRGYAPAADSQLYVLAGRVDGYVPAYDEYAADVAAARAPKN</sequence>
<dbReference type="RefSeq" id="WP_329413164.1">
    <property type="nucleotide sequence ID" value="NZ_CP109441.1"/>
</dbReference>
<evidence type="ECO:0000256" key="2">
    <source>
        <dbReference type="ARBA" id="ARBA00022598"/>
    </source>
</evidence>
<evidence type="ECO:0000256" key="4">
    <source>
        <dbReference type="ARBA" id="ARBA00022840"/>
    </source>
</evidence>
<evidence type="ECO:0000313" key="8">
    <source>
        <dbReference type="Proteomes" id="UP001432062"/>
    </source>
</evidence>
<dbReference type="EC" id="6.2.1.3" evidence="7"/>